<keyword evidence="6" id="KW-1185">Reference proteome</keyword>
<dbReference type="AlphaFoldDB" id="A0A0B2UKX3"/>
<dbReference type="FunCoup" id="A0A0B2UKX3">
    <property type="interactions" value="180"/>
</dbReference>
<dbReference type="VEuPathDB" id="MicrosporidiaDB:M896_031510"/>
<proteinExistence type="inferred from homology"/>
<dbReference type="RefSeq" id="XP_014564204.1">
    <property type="nucleotide sequence ID" value="XM_014708718.1"/>
</dbReference>
<comment type="similarity">
    <text evidence="1">Belongs to the eukaryotic ribosomal protein eL31 family.</text>
</comment>
<protein>
    <submittedName>
        <fullName evidence="4">Ribosomal protein L31e</fullName>
    </submittedName>
</protein>
<dbReference type="EMBL" id="JOKQ01000003">
    <property type="protein sequence ID" value="KHN70018.1"/>
    <property type="molecule type" value="Genomic_DNA"/>
</dbReference>
<dbReference type="Pfam" id="PF01198">
    <property type="entry name" value="Ribosomal_L31e"/>
    <property type="match status" value="1"/>
</dbReference>
<dbReference type="VEuPathDB" id="MicrosporidiaDB:M896_030030"/>
<dbReference type="Gene3D" id="3.10.440.10">
    <property type="match status" value="1"/>
</dbReference>
<comment type="caution">
    <text evidence="4">The sequence shown here is derived from an EMBL/GenBank/DDBJ whole genome shotgun (WGS) entry which is preliminary data.</text>
</comment>
<organism evidence="4 6">
    <name type="scientific">Ordospora colligata OC4</name>
    <dbReference type="NCBI Taxonomy" id="1354746"/>
    <lineage>
        <taxon>Eukaryota</taxon>
        <taxon>Fungi</taxon>
        <taxon>Fungi incertae sedis</taxon>
        <taxon>Microsporidia</taxon>
        <taxon>Ordosporidae</taxon>
        <taxon>Ordospora</taxon>
    </lineage>
</organism>
<dbReference type="PANTHER" id="PTHR10956:SF0">
    <property type="entry name" value="60S RIBOSOMAL PROTEIN L31"/>
    <property type="match status" value="1"/>
</dbReference>
<keyword evidence="2 4" id="KW-0689">Ribosomal protein</keyword>
<dbReference type="RefSeq" id="XP_014564060.1">
    <property type="nucleotide sequence ID" value="XM_014708574.1"/>
</dbReference>
<dbReference type="InParanoid" id="A0A0B2UKX3"/>
<dbReference type="OrthoDB" id="9739313at2759"/>
<dbReference type="InterPro" id="IPR000054">
    <property type="entry name" value="Ribosomal_eL31"/>
</dbReference>
<dbReference type="STRING" id="1354746.A0A0B2UKX3"/>
<dbReference type="SMART" id="SM01380">
    <property type="entry name" value="Ribosomal_L31e"/>
    <property type="match status" value="1"/>
</dbReference>
<dbReference type="HOGENOM" id="CLU_112570_1_3_1"/>
<evidence type="ECO:0000256" key="1">
    <source>
        <dbReference type="ARBA" id="ARBA00010808"/>
    </source>
</evidence>
<sequence length="110" mass="12491">MPSKIVEGQTVEITVNLRRIAFSVPWTRKAPGAIRRLKKEIQKYFGEKTGVVVTKELNNFVFLNGNKNIPAKIRVRVTKKTCEKDAEKQILHTELVIVGSFKGLKEIVID</sequence>
<name>A0A0B2UKX3_9MICR</name>
<evidence type="ECO:0000256" key="3">
    <source>
        <dbReference type="ARBA" id="ARBA00023274"/>
    </source>
</evidence>
<dbReference type="Proteomes" id="UP000031056">
    <property type="component" value="Unassembled WGS sequence"/>
</dbReference>
<evidence type="ECO:0000256" key="2">
    <source>
        <dbReference type="ARBA" id="ARBA00022980"/>
    </source>
</evidence>
<accession>A0A0B2UKX3</accession>
<evidence type="ECO:0000313" key="6">
    <source>
        <dbReference type="Proteomes" id="UP000031056"/>
    </source>
</evidence>
<dbReference type="EMBL" id="JOKQ01000003">
    <property type="protein sequence ID" value="KHN70162.1"/>
    <property type="molecule type" value="Genomic_DNA"/>
</dbReference>
<reference evidence="4 6" key="1">
    <citation type="journal article" date="2014" name="MBio">
        <title>The Ordospora colligata genome; evolution of extreme reduction in microsporidia and host-to-parasite horizontal gene transfer.</title>
        <authorList>
            <person name="Pombert J.-F."/>
            <person name="Haag K.L."/>
            <person name="Beidas S."/>
            <person name="Ebert D."/>
            <person name="Keeling P.J."/>
        </authorList>
    </citation>
    <scope>NUCLEOTIDE SEQUENCE [LARGE SCALE GENOMIC DNA]</scope>
    <source>
        <strain evidence="4 6">OC4</strain>
    </source>
</reference>
<dbReference type="SUPFAM" id="SSF54575">
    <property type="entry name" value="Ribosomal protein L31e"/>
    <property type="match status" value="1"/>
</dbReference>
<dbReference type="GO" id="GO:0022625">
    <property type="term" value="C:cytosolic large ribosomal subunit"/>
    <property type="evidence" value="ECO:0007669"/>
    <property type="project" value="TreeGrafter"/>
</dbReference>
<dbReference type="GO" id="GO:0002181">
    <property type="term" value="P:cytoplasmic translation"/>
    <property type="evidence" value="ECO:0007669"/>
    <property type="project" value="TreeGrafter"/>
</dbReference>
<dbReference type="GO" id="GO:0003735">
    <property type="term" value="F:structural constituent of ribosome"/>
    <property type="evidence" value="ECO:0007669"/>
    <property type="project" value="InterPro"/>
</dbReference>
<evidence type="ECO:0000313" key="4">
    <source>
        <dbReference type="EMBL" id="KHN70018.1"/>
    </source>
</evidence>
<evidence type="ECO:0000313" key="5">
    <source>
        <dbReference type="EMBL" id="KHN70162.1"/>
    </source>
</evidence>
<dbReference type="InterPro" id="IPR023621">
    <property type="entry name" value="Ribosomal_eL31_dom_sf"/>
</dbReference>
<dbReference type="PANTHER" id="PTHR10956">
    <property type="entry name" value="60S RIBOSOMAL PROTEIN L31"/>
    <property type="match status" value="1"/>
</dbReference>
<keyword evidence="3" id="KW-0687">Ribonucleoprotein</keyword>
<dbReference type="GeneID" id="26261435"/>
<dbReference type="GeneID" id="26261287"/>
<gene>
    <name evidence="4" type="ORF">M896_030030</name>
    <name evidence="5" type="ORF">M896_031510</name>
</gene>